<evidence type="ECO:0000313" key="2">
    <source>
        <dbReference type="EMBL" id="KAF4339104.1"/>
    </source>
</evidence>
<dbReference type="OrthoDB" id="4736382at2759"/>
<evidence type="ECO:0000256" key="1">
    <source>
        <dbReference type="SAM" id="MobiDB-lite"/>
    </source>
</evidence>
<feature type="compositionally biased region" description="Polar residues" evidence="1">
    <location>
        <begin position="186"/>
        <end position="213"/>
    </location>
</feature>
<sequence length="289" mass="31459">MTGKPVYKPEEIRFALDLMAQDLYNQDISHTFERQFRRKLTDNQIRYLRNKYGKDPDYGAPLVNMSSGKKLKRCRAAFGAGYFPSPASEYVSNTDRTPSFTYPSNQNPRGSPTEAERAQQDSFNASAGPLQSLGSQIGSLPSQSPVKCEDMRSHGLSSAQLFRAAPQAQMASFPSPPANTYGPSGPLTQRNFAFGPSVNSWETQPRATFNTNFSPITTRFGQYQLKSPDQGSLQVSNPTPYQIPSQPSHTQTSPSNGFSSTHQPTANSPVHLGTPISSPPQTVATGSGA</sequence>
<dbReference type="AlphaFoldDB" id="A0A9P5DY48"/>
<reference evidence="2" key="2">
    <citation type="submission" date="2020-02" db="EMBL/GenBank/DDBJ databases">
        <title>Identification and distribution of gene clusters putatively required for synthesis of sphingolipid metabolism inhibitors in phylogenetically diverse species of the filamentous fungus Fusarium.</title>
        <authorList>
            <person name="Kim H.-S."/>
            <person name="Busman M."/>
            <person name="Brown D.W."/>
            <person name="Divon H."/>
            <person name="Uhlig S."/>
            <person name="Proctor R.H."/>
        </authorList>
    </citation>
    <scope>NUCLEOTIDE SEQUENCE</scope>
    <source>
        <strain evidence="2">NRRL 25174</strain>
    </source>
</reference>
<protein>
    <submittedName>
        <fullName evidence="2">Uncharacterized protein</fullName>
    </submittedName>
</protein>
<feature type="region of interest" description="Disordered" evidence="1">
    <location>
        <begin position="227"/>
        <end position="289"/>
    </location>
</feature>
<feature type="compositionally biased region" description="Polar residues" evidence="1">
    <location>
        <begin position="256"/>
        <end position="268"/>
    </location>
</feature>
<feature type="compositionally biased region" description="Polar residues" evidence="1">
    <location>
        <begin position="90"/>
        <end position="110"/>
    </location>
</feature>
<feature type="region of interest" description="Disordered" evidence="1">
    <location>
        <begin position="167"/>
        <end position="213"/>
    </location>
</feature>
<comment type="caution">
    <text evidence="2">The sequence shown here is derived from an EMBL/GenBank/DDBJ whole genome shotgun (WGS) entry which is preliminary data.</text>
</comment>
<dbReference type="Proteomes" id="UP000730481">
    <property type="component" value="Unassembled WGS sequence"/>
</dbReference>
<gene>
    <name evidence="2" type="ORF">FBEOM_6999</name>
</gene>
<feature type="compositionally biased region" description="Polar residues" evidence="1">
    <location>
        <begin position="275"/>
        <end position="289"/>
    </location>
</feature>
<accession>A0A9P5DY48</accession>
<name>A0A9P5DY48_9HYPO</name>
<feature type="compositionally biased region" description="Polar residues" evidence="1">
    <location>
        <begin position="132"/>
        <end position="145"/>
    </location>
</feature>
<keyword evidence="3" id="KW-1185">Reference proteome</keyword>
<dbReference type="EMBL" id="PVQB02000300">
    <property type="protein sequence ID" value="KAF4339104.1"/>
    <property type="molecule type" value="Genomic_DNA"/>
</dbReference>
<reference evidence="2" key="1">
    <citation type="journal article" date="2017" name="Mycologia">
        <title>Fusarium algeriense, sp. nov., a novel toxigenic crown rot pathogen of durum wheat from Algeria is nested in the Fusarium burgessii species complex.</title>
        <authorList>
            <person name="Laraba I."/>
            <person name="Keddad A."/>
            <person name="Boureghda H."/>
            <person name="Abdallah N."/>
            <person name="Vaughan M.M."/>
            <person name="Proctor R.H."/>
            <person name="Busman M."/>
            <person name="O'Donnell K."/>
        </authorList>
    </citation>
    <scope>NUCLEOTIDE SEQUENCE</scope>
    <source>
        <strain evidence="2">NRRL 25174</strain>
    </source>
</reference>
<proteinExistence type="predicted"/>
<evidence type="ECO:0000313" key="3">
    <source>
        <dbReference type="Proteomes" id="UP000730481"/>
    </source>
</evidence>
<feature type="compositionally biased region" description="Low complexity" evidence="1">
    <location>
        <begin position="244"/>
        <end position="255"/>
    </location>
</feature>
<organism evidence="2 3">
    <name type="scientific">Fusarium beomiforme</name>
    <dbReference type="NCBI Taxonomy" id="44412"/>
    <lineage>
        <taxon>Eukaryota</taxon>
        <taxon>Fungi</taxon>
        <taxon>Dikarya</taxon>
        <taxon>Ascomycota</taxon>
        <taxon>Pezizomycotina</taxon>
        <taxon>Sordariomycetes</taxon>
        <taxon>Hypocreomycetidae</taxon>
        <taxon>Hypocreales</taxon>
        <taxon>Nectriaceae</taxon>
        <taxon>Fusarium</taxon>
        <taxon>Fusarium burgessii species complex</taxon>
    </lineage>
</organism>
<feature type="compositionally biased region" description="Polar residues" evidence="1">
    <location>
        <begin position="227"/>
        <end position="243"/>
    </location>
</feature>
<feature type="region of interest" description="Disordered" evidence="1">
    <location>
        <begin position="88"/>
        <end position="154"/>
    </location>
</feature>